<organism evidence="1 2">
    <name type="scientific">Ancylostoma caninum</name>
    <name type="common">Dog hookworm</name>
    <dbReference type="NCBI Taxonomy" id="29170"/>
    <lineage>
        <taxon>Eukaryota</taxon>
        <taxon>Metazoa</taxon>
        <taxon>Ecdysozoa</taxon>
        <taxon>Nematoda</taxon>
        <taxon>Chromadorea</taxon>
        <taxon>Rhabditida</taxon>
        <taxon>Rhabditina</taxon>
        <taxon>Rhabditomorpha</taxon>
        <taxon>Strongyloidea</taxon>
        <taxon>Ancylostomatidae</taxon>
        <taxon>Ancylostomatinae</taxon>
        <taxon>Ancylostoma</taxon>
    </lineage>
</organism>
<sequence length="78" mass="8853">MIFFGNQQVRLAGKRSSLLCIRLFKAVTSILVRPTSTIITQHKAKQLSASSKLQPVRKSDSVYILSFLDDERGHYRDS</sequence>
<dbReference type="Proteomes" id="UP000252519">
    <property type="component" value="Unassembled WGS sequence"/>
</dbReference>
<dbReference type="EMBL" id="JOJR01000094">
    <property type="protein sequence ID" value="RCN45733.1"/>
    <property type="molecule type" value="Genomic_DNA"/>
</dbReference>
<protein>
    <submittedName>
        <fullName evidence="1">Uncharacterized protein</fullName>
    </submittedName>
</protein>
<comment type="caution">
    <text evidence="1">The sequence shown here is derived from an EMBL/GenBank/DDBJ whole genome shotgun (WGS) entry which is preliminary data.</text>
</comment>
<proteinExistence type="predicted"/>
<evidence type="ECO:0000313" key="1">
    <source>
        <dbReference type="EMBL" id="RCN45733.1"/>
    </source>
</evidence>
<evidence type="ECO:0000313" key="2">
    <source>
        <dbReference type="Proteomes" id="UP000252519"/>
    </source>
</evidence>
<reference evidence="1 2" key="1">
    <citation type="submission" date="2014-10" db="EMBL/GenBank/DDBJ databases">
        <title>Draft genome of the hookworm Ancylostoma caninum.</title>
        <authorList>
            <person name="Mitreva M."/>
        </authorList>
    </citation>
    <scope>NUCLEOTIDE SEQUENCE [LARGE SCALE GENOMIC DNA]</scope>
    <source>
        <strain evidence="1 2">Baltimore</strain>
    </source>
</reference>
<dbReference type="AlphaFoldDB" id="A0A368GMX9"/>
<keyword evidence="2" id="KW-1185">Reference proteome</keyword>
<name>A0A368GMX9_ANCCA</name>
<gene>
    <name evidence="1" type="ORF">ANCCAN_08233</name>
</gene>
<accession>A0A368GMX9</accession>